<feature type="compositionally biased region" description="Polar residues" evidence="1">
    <location>
        <begin position="1"/>
        <end position="10"/>
    </location>
</feature>
<sequence length="187" mass="20982">MKNSLTSLLPTGQGQTSQTHSSQAIVGCIETLNQGYEFLETLSAEDYIYLAQPHVSSSIGEHFRHWLDLFHAIKLDSSRIDYNVRRRGHQVERDIDVAKQEIRDLVTWLFALPSGELHQPVTVETEVMLSQTQVEEVSSTFVRELTFAALHATHHFAMAKVVASIRGVEADSRFGVAPTTATYQRAQ</sequence>
<dbReference type="InterPro" id="IPR034660">
    <property type="entry name" value="DinB/YfiT-like"/>
</dbReference>
<evidence type="ECO:0008006" key="4">
    <source>
        <dbReference type="Google" id="ProtNLM"/>
    </source>
</evidence>
<gene>
    <name evidence="2" type="ORF">VISI1226_11811</name>
</gene>
<dbReference type="EMBL" id="AEVT01000018">
    <property type="protein sequence ID" value="EGA71467.1"/>
    <property type="molecule type" value="Genomic_DNA"/>
</dbReference>
<dbReference type="AlphaFoldDB" id="E8M3G1"/>
<dbReference type="PANTHER" id="PTHR39473:SF1">
    <property type="entry name" value="DINB-LIKE DOMAIN-CONTAINING PROTEIN"/>
    <property type="match status" value="1"/>
</dbReference>
<reference evidence="2 3" key="1">
    <citation type="journal article" date="2012" name="Int. J. Syst. Evol. Microbiol.">
        <title>Vibrio caribbeanicus sp. nov., isolated from the marine sponge Scleritoderma cyanea.</title>
        <authorList>
            <person name="Hoffmann M."/>
            <person name="Monday S.R."/>
            <person name="Allard M.W."/>
            <person name="Strain E.A."/>
            <person name="Whittaker P."/>
            <person name="Naum M."/>
            <person name="McCarthy P.J."/>
            <person name="Lopez J.V."/>
            <person name="Fischer M."/>
            <person name="Brown E.W."/>
        </authorList>
    </citation>
    <scope>NUCLEOTIDE SEQUENCE [LARGE SCALE GENOMIC DNA]</scope>
    <source>
        <strain evidence="3">DSMZ 21326</strain>
    </source>
</reference>
<dbReference type="Proteomes" id="UP000006228">
    <property type="component" value="Unassembled WGS sequence"/>
</dbReference>
<evidence type="ECO:0000256" key="1">
    <source>
        <dbReference type="SAM" id="MobiDB-lite"/>
    </source>
</evidence>
<feature type="region of interest" description="Disordered" evidence="1">
    <location>
        <begin position="1"/>
        <end position="20"/>
    </location>
</feature>
<accession>E8M3G1</accession>
<dbReference type="SUPFAM" id="SSF109854">
    <property type="entry name" value="DinB/YfiT-like putative metalloenzymes"/>
    <property type="match status" value="1"/>
</dbReference>
<dbReference type="GeneID" id="95567992"/>
<dbReference type="PROSITE" id="PS51257">
    <property type="entry name" value="PROKAR_LIPOPROTEIN"/>
    <property type="match status" value="1"/>
</dbReference>
<evidence type="ECO:0000313" key="3">
    <source>
        <dbReference type="Proteomes" id="UP000006228"/>
    </source>
</evidence>
<comment type="caution">
    <text evidence="2">The sequence shown here is derived from an EMBL/GenBank/DDBJ whole genome shotgun (WGS) entry which is preliminary data.</text>
</comment>
<dbReference type="eggNOG" id="COG2318">
    <property type="taxonomic scope" value="Bacteria"/>
</dbReference>
<organism evidence="2 3">
    <name type="scientific">Vibrio sinaloensis DSM 21326</name>
    <dbReference type="NCBI Taxonomy" id="945550"/>
    <lineage>
        <taxon>Bacteria</taxon>
        <taxon>Pseudomonadati</taxon>
        <taxon>Pseudomonadota</taxon>
        <taxon>Gammaproteobacteria</taxon>
        <taxon>Vibrionales</taxon>
        <taxon>Vibrionaceae</taxon>
        <taxon>Vibrio</taxon>
        <taxon>Vibrio oreintalis group</taxon>
    </lineage>
</organism>
<dbReference type="RefSeq" id="WP_008074042.1">
    <property type="nucleotide sequence ID" value="NZ_AEVT01000018.1"/>
</dbReference>
<dbReference type="PANTHER" id="PTHR39473">
    <property type="match status" value="1"/>
</dbReference>
<feature type="compositionally biased region" description="Low complexity" evidence="1">
    <location>
        <begin position="11"/>
        <end position="20"/>
    </location>
</feature>
<proteinExistence type="predicted"/>
<protein>
    <recommendedName>
        <fullName evidence="4">DinB family protein</fullName>
    </recommendedName>
</protein>
<name>E8M3G1_PHOS4</name>
<evidence type="ECO:0000313" key="2">
    <source>
        <dbReference type="EMBL" id="EGA71467.1"/>
    </source>
</evidence>